<sequence length="144" mass="16189">MTLNRCTVKGRKKFGSFSAMPHQVTDSTNYRSLSPRAVKLLVDMNAQYRGTNNGDICITPKLMRPWGWTSNDQLHKAKNELLDKGWIVLTRQGGRNKANLYALTLWAIDECGGKLDLKPTTAPLSWWKDGFDPETVNIVALHTA</sequence>
<evidence type="ECO:0000313" key="1">
    <source>
        <dbReference type="EMBL" id="RDH84484.1"/>
    </source>
</evidence>
<reference evidence="1 2" key="1">
    <citation type="journal article" date="2018" name="ISME J.">
        <title>Endosymbiont genomes yield clues of tubeworm success.</title>
        <authorList>
            <person name="Li Y."/>
            <person name="Liles M.R."/>
            <person name="Halanych K.M."/>
        </authorList>
    </citation>
    <scope>NUCLEOTIDE SEQUENCE [LARGE SCALE GENOMIC DNA]</scope>
    <source>
        <strain evidence="1">A1464</strain>
    </source>
</reference>
<dbReference type="EMBL" id="QFXC01000007">
    <property type="protein sequence ID" value="RDH84484.1"/>
    <property type="molecule type" value="Genomic_DNA"/>
</dbReference>
<organism evidence="1 2">
    <name type="scientific">endosymbiont of Galathealinum brachiosum</name>
    <dbReference type="NCBI Taxonomy" id="2200906"/>
    <lineage>
        <taxon>Bacteria</taxon>
        <taxon>Pseudomonadati</taxon>
        <taxon>Pseudomonadota</taxon>
        <taxon>Gammaproteobacteria</taxon>
        <taxon>sulfur-oxidizing symbionts</taxon>
    </lineage>
</organism>
<proteinExistence type="predicted"/>
<evidence type="ECO:0000313" key="2">
    <source>
        <dbReference type="Proteomes" id="UP000254266"/>
    </source>
</evidence>
<dbReference type="Proteomes" id="UP000254266">
    <property type="component" value="Unassembled WGS sequence"/>
</dbReference>
<name>A0A370DJE3_9GAMM</name>
<keyword evidence="2" id="KW-1185">Reference proteome</keyword>
<accession>A0A370DJE3</accession>
<evidence type="ECO:0008006" key="3">
    <source>
        <dbReference type="Google" id="ProtNLM"/>
    </source>
</evidence>
<protein>
    <recommendedName>
        <fullName evidence="3">Helix-turn-helix domain-containing protein</fullName>
    </recommendedName>
</protein>
<dbReference type="AlphaFoldDB" id="A0A370DJE3"/>
<gene>
    <name evidence="1" type="ORF">DIZ80_03115</name>
</gene>
<comment type="caution">
    <text evidence="1">The sequence shown here is derived from an EMBL/GenBank/DDBJ whole genome shotgun (WGS) entry which is preliminary data.</text>
</comment>